<keyword evidence="2" id="KW-1185">Reference proteome</keyword>
<evidence type="ECO:0000313" key="1">
    <source>
        <dbReference type="EMBL" id="KAL3649168.1"/>
    </source>
</evidence>
<dbReference type="AlphaFoldDB" id="A0ABD3E3U7"/>
<comment type="caution">
    <text evidence="1">The sequence shown here is derived from an EMBL/GenBank/DDBJ whole genome shotgun (WGS) entry which is preliminary data.</text>
</comment>
<name>A0ABD3E3U7_9LAMI</name>
<protein>
    <submittedName>
        <fullName evidence="1">Uncharacterized protein</fullName>
    </submittedName>
</protein>
<proteinExistence type="predicted"/>
<dbReference type="Proteomes" id="UP001632038">
    <property type="component" value="Unassembled WGS sequence"/>
</dbReference>
<sequence length="344" mass="38550">MTALVDTNLRQELSLGTLRRSLLLSWRKPVHNQVKQSEQNVLKTIEKRSLLPRMIYSSIYSASSSVKANIEANASMADPKISLELKILLARYAKILEFPFQDAIEHVFRVSSGQTPFEASSPDIIDWMNFAVFLNAWNLNSHEVRSSDKFNTTTWNLVNTLLSKYIMETIKSAGPTSSSPGNNLPFLVQLVTEPLAWHALFIQSCVRSLHPSGKKKKKGGPVEHSNSHLSREIQVSVESLSGTLEVVTKWLKEQLNKHDDVIVPIFSSIQSKKKCSGPGQVFNMLESSVSEMKGVEVGDRIPEALQSWSPDDVVRKFVTGQGSLLLECLKIFELKFKSLQALRL</sequence>
<dbReference type="EMBL" id="JAVIJP010000007">
    <property type="protein sequence ID" value="KAL3649168.1"/>
    <property type="molecule type" value="Genomic_DNA"/>
</dbReference>
<evidence type="ECO:0000313" key="2">
    <source>
        <dbReference type="Proteomes" id="UP001632038"/>
    </source>
</evidence>
<reference evidence="2" key="1">
    <citation type="journal article" date="2024" name="IScience">
        <title>Strigolactones Initiate the Formation of Haustorium-like Structures in Castilleja.</title>
        <authorList>
            <person name="Buerger M."/>
            <person name="Peterson D."/>
            <person name="Chory J."/>
        </authorList>
    </citation>
    <scope>NUCLEOTIDE SEQUENCE [LARGE SCALE GENOMIC DNA]</scope>
</reference>
<gene>
    <name evidence="1" type="ORF">CASFOL_005571</name>
</gene>
<accession>A0ABD3E3U7</accession>
<organism evidence="1 2">
    <name type="scientific">Castilleja foliolosa</name>
    <dbReference type="NCBI Taxonomy" id="1961234"/>
    <lineage>
        <taxon>Eukaryota</taxon>
        <taxon>Viridiplantae</taxon>
        <taxon>Streptophyta</taxon>
        <taxon>Embryophyta</taxon>
        <taxon>Tracheophyta</taxon>
        <taxon>Spermatophyta</taxon>
        <taxon>Magnoliopsida</taxon>
        <taxon>eudicotyledons</taxon>
        <taxon>Gunneridae</taxon>
        <taxon>Pentapetalae</taxon>
        <taxon>asterids</taxon>
        <taxon>lamiids</taxon>
        <taxon>Lamiales</taxon>
        <taxon>Orobanchaceae</taxon>
        <taxon>Pedicularideae</taxon>
        <taxon>Castillejinae</taxon>
        <taxon>Castilleja</taxon>
    </lineage>
</organism>